<evidence type="ECO:0000313" key="1">
    <source>
        <dbReference type="EMBL" id="WWQ69566.1"/>
    </source>
</evidence>
<gene>
    <name evidence="1" type="ORF">V2W30_41110</name>
</gene>
<proteinExistence type="predicted"/>
<geneLocation type="plasmid" evidence="1 2">
    <name>p1</name>
</geneLocation>
<sequence>MRAEPAYNGPPARRRPAVPLQSPAAAAHPSPHGQFGPPPELPGPSAFQEQRTGIFRPARSIKKVVLEQLRKEGEHRTAPLSQEAKEQRGRSLINEQVAIWADGHGVAVGGLVDPALERELASLAFDMCFRAGRLQRYLDDEQVEDIWIEGFERVFLKYAGRPKAVQVERVADSEAELHELVRDLISASGHNRQFSTHSPQVELEMRDGSRLQAMGPEITDGRTHVTIRRHRYLDASLPKLVQLGTVTQEAADVLAAAVRGRFNVMVSGEAAAGKTTFLRALLKEIDREERFGTAETTFESLTSPAFHPHVVPMQERFTNGERGSGGRAAGEITLTDLIKAAKRMSLTRTIVGEVRGAEITAMMDVMTSERRGNMCTIHAADPSAVFDRVAELYLRAQENFSERLAYRQIANGVHFIAHLSVDDHGVRRLTHIWEVTGVTPDGRPGHNEIFGPSDGFTGPAVPRDRMSAPRMRQLTAAGLSADLLSAQAVSYLYGGPA</sequence>
<keyword evidence="2" id="KW-1185">Reference proteome</keyword>
<dbReference type="Proteomes" id="UP001432251">
    <property type="component" value="Plasmid p1"/>
</dbReference>
<reference evidence="1" key="1">
    <citation type="journal article" date="2025" name="Int. J. Syst. Evol. Microbiol.">
        <title>Streptomyces citrinus sp. nov., with yellow diffusible pigment.</title>
        <authorList>
            <person name="He Y."/>
            <person name="Yang E."/>
            <person name="Xu J."/>
            <person name="Sun Y."/>
            <person name="Sun L."/>
        </authorList>
    </citation>
    <scope>NUCLEOTIDE SEQUENCE</scope>
    <source>
        <strain evidence="1">Q6</strain>
    </source>
</reference>
<keyword evidence="1" id="KW-0614">Plasmid</keyword>
<dbReference type="EMBL" id="CP146023">
    <property type="protein sequence ID" value="WWQ69566.1"/>
    <property type="molecule type" value="Genomic_DNA"/>
</dbReference>
<protein>
    <submittedName>
        <fullName evidence="1">CpaF/VirB11 family protein</fullName>
    </submittedName>
</protein>
<accession>A0ACD5AQS4</accession>
<evidence type="ECO:0000313" key="2">
    <source>
        <dbReference type="Proteomes" id="UP001432251"/>
    </source>
</evidence>
<organism evidence="1 2">
    <name type="scientific">Streptomyces citrinus</name>
    <dbReference type="NCBI Taxonomy" id="3118173"/>
    <lineage>
        <taxon>Bacteria</taxon>
        <taxon>Bacillati</taxon>
        <taxon>Actinomycetota</taxon>
        <taxon>Actinomycetes</taxon>
        <taxon>Kitasatosporales</taxon>
        <taxon>Streptomycetaceae</taxon>
        <taxon>Streptomyces</taxon>
    </lineage>
</organism>
<name>A0ACD5AQS4_9ACTN</name>